<dbReference type="InterPro" id="IPR009000">
    <property type="entry name" value="Transl_B-barrel_sf"/>
</dbReference>
<feature type="binding site" evidence="8">
    <location>
        <begin position="135"/>
        <end position="138"/>
    </location>
    <ligand>
        <name>GTP</name>
        <dbReference type="ChEBI" id="CHEBI:37565"/>
    </ligand>
</feature>
<dbReference type="Gene3D" id="3.40.50.10050">
    <property type="entry name" value="Translation initiation factor IF- 2, domain 3"/>
    <property type="match status" value="1"/>
</dbReference>
<organism evidence="11">
    <name type="scientific">Thermofilum pendens</name>
    <dbReference type="NCBI Taxonomy" id="2269"/>
    <lineage>
        <taxon>Archaea</taxon>
        <taxon>Thermoproteota</taxon>
        <taxon>Thermoprotei</taxon>
        <taxon>Thermofilales</taxon>
        <taxon>Thermofilaceae</taxon>
        <taxon>Thermofilum</taxon>
    </lineage>
</organism>
<feature type="binding site" evidence="8">
    <location>
        <begin position="81"/>
        <end position="85"/>
    </location>
    <ligand>
        <name>GTP</name>
        <dbReference type="ChEBI" id="CHEBI:37565"/>
    </ligand>
</feature>
<dbReference type="PROSITE" id="PS51722">
    <property type="entry name" value="G_TR_2"/>
    <property type="match status" value="1"/>
</dbReference>
<dbReference type="NCBIfam" id="TIGR00491">
    <property type="entry name" value="aIF-2"/>
    <property type="match status" value="1"/>
</dbReference>
<dbReference type="InterPro" id="IPR015760">
    <property type="entry name" value="TIF_IF2"/>
</dbReference>
<feature type="domain" description="Tr-type G" evidence="10">
    <location>
        <begin position="8"/>
        <end position="226"/>
    </location>
</feature>
<dbReference type="GO" id="GO:0003924">
    <property type="term" value="F:GTPase activity"/>
    <property type="evidence" value="ECO:0007669"/>
    <property type="project" value="UniProtKB-UniRule"/>
</dbReference>
<evidence type="ECO:0000259" key="10">
    <source>
        <dbReference type="PROSITE" id="PS51722"/>
    </source>
</evidence>
<keyword evidence="4 8" id="KW-0547">Nucleotide-binding</keyword>
<gene>
    <name evidence="8" type="primary">infB</name>
    <name evidence="12" type="ORF">ENM88_02560</name>
    <name evidence="11" type="ORF">ENP77_03575</name>
</gene>
<dbReference type="HAMAP" id="MF_00100_A">
    <property type="entry name" value="IF_2_A"/>
    <property type="match status" value="1"/>
</dbReference>
<feature type="binding site" evidence="8">
    <location>
        <begin position="17"/>
        <end position="24"/>
    </location>
    <ligand>
        <name>GTP</name>
        <dbReference type="ChEBI" id="CHEBI:37565"/>
    </ligand>
</feature>
<dbReference type="Pfam" id="PF00009">
    <property type="entry name" value="GTP_EFTU"/>
    <property type="match status" value="1"/>
</dbReference>
<dbReference type="NCBIfam" id="TIGR00231">
    <property type="entry name" value="small_GTP"/>
    <property type="match status" value="1"/>
</dbReference>
<dbReference type="InterPro" id="IPR004161">
    <property type="entry name" value="EFTu-like_2"/>
</dbReference>
<dbReference type="Gene3D" id="2.40.30.10">
    <property type="entry name" value="Translation factors"/>
    <property type="match status" value="2"/>
</dbReference>
<dbReference type="SUPFAM" id="SSF52156">
    <property type="entry name" value="Initiation factor IF2/eIF5b, domain 3"/>
    <property type="match status" value="1"/>
</dbReference>
<dbReference type="EMBL" id="DRZM01000089">
    <property type="protein sequence ID" value="HHP04619.1"/>
    <property type="molecule type" value="Genomic_DNA"/>
</dbReference>
<evidence type="ECO:0000256" key="2">
    <source>
        <dbReference type="ARBA" id="ARBA00020166"/>
    </source>
</evidence>
<dbReference type="InterPro" id="IPR023115">
    <property type="entry name" value="TIF_IF2_dom3"/>
</dbReference>
<dbReference type="AlphaFoldDB" id="A0A7C1T1V0"/>
<dbReference type="GO" id="GO:0005737">
    <property type="term" value="C:cytoplasm"/>
    <property type="evidence" value="ECO:0007669"/>
    <property type="project" value="TreeGrafter"/>
</dbReference>
<dbReference type="CDD" id="cd03703">
    <property type="entry name" value="aeIF5B_II"/>
    <property type="match status" value="1"/>
</dbReference>
<dbReference type="InterPro" id="IPR027417">
    <property type="entry name" value="P-loop_NTPase"/>
</dbReference>
<dbReference type="FunFam" id="3.40.50.300:FF:000112">
    <property type="entry name" value="Eukaryotic translation initiation factor 5B"/>
    <property type="match status" value="1"/>
</dbReference>
<dbReference type="SUPFAM" id="SSF52540">
    <property type="entry name" value="P-loop containing nucleoside triphosphate hydrolases"/>
    <property type="match status" value="1"/>
</dbReference>
<evidence type="ECO:0000313" key="11">
    <source>
        <dbReference type="EMBL" id="HEB48855.1"/>
    </source>
</evidence>
<dbReference type="SUPFAM" id="SSF50447">
    <property type="entry name" value="Translation proteins"/>
    <property type="match status" value="1"/>
</dbReference>
<reference evidence="11" key="1">
    <citation type="journal article" date="2020" name="mSystems">
        <title>Genome- and Community-Level Interaction Insights into Carbon Utilization and Element Cycling Functions of Hydrothermarchaeota in Hydrothermal Sediment.</title>
        <authorList>
            <person name="Zhou Z."/>
            <person name="Liu Y."/>
            <person name="Xu W."/>
            <person name="Pan J."/>
            <person name="Luo Z.H."/>
            <person name="Li M."/>
        </authorList>
    </citation>
    <scope>NUCLEOTIDE SEQUENCE [LARGE SCALE GENOMIC DNA]</scope>
    <source>
        <strain evidence="12">SpSt-1125</strain>
        <strain evidence="11">SpSt-25</strain>
    </source>
</reference>
<keyword evidence="5 8" id="KW-0648">Protein biosynthesis</keyword>
<dbReference type="NCBIfam" id="NF003078">
    <property type="entry name" value="PRK04004.1"/>
    <property type="match status" value="1"/>
</dbReference>
<dbReference type="PANTHER" id="PTHR43381">
    <property type="entry name" value="TRANSLATION INITIATION FACTOR IF-2-RELATED"/>
    <property type="match status" value="1"/>
</dbReference>
<dbReference type="Pfam" id="PF03144">
    <property type="entry name" value="GTP_EFTU_D2"/>
    <property type="match status" value="1"/>
</dbReference>
<protein>
    <recommendedName>
        <fullName evidence="2 8">Probable translation initiation factor IF-2</fullName>
    </recommendedName>
</protein>
<accession>A0A7C1T1V0</accession>
<dbReference type="PANTHER" id="PTHR43381:SF4">
    <property type="entry name" value="EUKARYOTIC TRANSLATION INITIATION FACTOR 5B"/>
    <property type="match status" value="1"/>
</dbReference>
<evidence type="ECO:0000256" key="7">
    <source>
        <dbReference type="ARBA" id="ARBA00024852"/>
    </source>
</evidence>
<evidence type="ECO:0000256" key="6">
    <source>
        <dbReference type="ARBA" id="ARBA00023134"/>
    </source>
</evidence>
<dbReference type="FunFam" id="3.40.50.10050:FF:000001">
    <property type="entry name" value="Translation initiation factor IF-2"/>
    <property type="match status" value="1"/>
</dbReference>
<dbReference type="Pfam" id="PF14578">
    <property type="entry name" value="GTP_EFTU_D4"/>
    <property type="match status" value="1"/>
</dbReference>
<evidence type="ECO:0000256" key="8">
    <source>
        <dbReference type="HAMAP-Rule" id="MF_00100"/>
    </source>
</evidence>
<keyword evidence="3 8" id="KW-0396">Initiation factor</keyword>
<dbReference type="InterPro" id="IPR004544">
    <property type="entry name" value="TF_aIF-2_arc"/>
</dbReference>
<dbReference type="GO" id="GO:0003743">
    <property type="term" value="F:translation initiation factor activity"/>
    <property type="evidence" value="ECO:0007669"/>
    <property type="project" value="UniProtKB-UniRule"/>
</dbReference>
<evidence type="ECO:0000256" key="5">
    <source>
        <dbReference type="ARBA" id="ARBA00022917"/>
    </source>
</evidence>
<dbReference type="Pfam" id="PF11987">
    <property type="entry name" value="IF-2"/>
    <property type="match status" value="1"/>
</dbReference>
<comment type="similarity">
    <text evidence="1 8 9">Belongs to the TRAFAC class translation factor GTPase superfamily. Classic translation factor GTPase family. IF-2 subfamily.</text>
</comment>
<sequence length="599" mass="66650">MPEQSTYVRAPIVVVLGHVDAGKTTLLDRIRGTAVAKREPGTMTQHIGASFLPWSALERVCGPLLSQVKVEIKIPGFLVIDTPGHEAFSNLRRRGGSIADIAILVIDVLKGLEQQTYESIEILRQRRVPFVVAVNKIDKIPGWKPVKEAPLSVSLKAQEEAVVYKLEELLAYVISQFRALGFQADRYDRIRDFTRTVALVPISALTGEGIPDLLMVMAGLSQRFLLKRLVASVAPAKGVVLEIKEEVGLGTTAAVIVYDGVLRKGDIVVLGGLEKPVVTKVRLLLMPKPLDEMRSPEDRFLEVEQIQAAAGVKLVADGLEESVAGAPLYVVPEGHSVEEYLRLVQEEVSSIRFRYDTVGVVVKADTLGTLEALVGYLGKLGVPVRVADVGPVAKRDVVEASIVREKDPSRAAILAFNVKVYPDAREEARKFDIPIFTERIIYKLVEEYQKWFNQVRESERRKLLEQMSQPVVIQILPGYVFRRRDPIIVGVRVIAGRLRSGTKLITREGREIGEVMQIRMHDKVLEQAEEGSEVAVSIRSKAIVGRQVEEGDYLYSDIPLNEINLLLEKYSNLLTSNEISFLKKLLKFKLGVSQEIEFP</sequence>
<evidence type="ECO:0000313" key="12">
    <source>
        <dbReference type="EMBL" id="HHP04619.1"/>
    </source>
</evidence>
<name>A0A7C1T1V0_THEPE</name>
<evidence type="ECO:0000256" key="9">
    <source>
        <dbReference type="RuleBase" id="RU000644"/>
    </source>
</evidence>
<dbReference type="CDD" id="cd01887">
    <property type="entry name" value="IF2_eIF5B"/>
    <property type="match status" value="1"/>
</dbReference>
<dbReference type="GO" id="GO:0005525">
    <property type="term" value="F:GTP binding"/>
    <property type="evidence" value="ECO:0007669"/>
    <property type="project" value="UniProtKB-KW"/>
</dbReference>
<dbReference type="InterPro" id="IPR029459">
    <property type="entry name" value="EFTU-type"/>
</dbReference>
<dbReference type="InterPro" id="IPR005225">
    <property type="entry name" value="Small_GTP-bd"/>
</dbReference>
<comment type="function">
    <text evidence="7 8 9">Function in general translation initiation by promoting the binding of the formylmethionine-tRNA to ribosomes. Seems to function along with eIF-2.</text>
</comment>
<dbReference type="Gene3D" id="3.40.50.300">
    <property type="entry name" value="P-loop containing nucleotide triphosphate hydrolases"/>
    <property type="match status" value="1"/>
</dbReference>
<dbReference type="InterPro" id="IPR036925">
    <property type="entry name" value="TIF_IF2_dom3_sf"/>
</dbReference>
<dbReference type="EMBL" id="DSKP01000125">
    <property type="protein sequence ID" value="HEB48855.1"/>
    <property type="molecule type" value="Genomic_DNA"/>
</dbReference>
<dbReference type="InterPro" id="IPR000795">
    <property type="entry name" value="T_Tr_GTP-bd_dom"/>
</dbReference>
<keyword evidence="6 8" id="KW-0342">GTP-binding</keyword>
<comment type="caution">
    <text evidence="11">The sequence shown here is derived from an EMBL/GenBank/DDBJ whole genome shotgun (WGS) entry which is preliminary data.</text>
</comment>
<evidence type="ECO:0000256" key="1">
    <source>
        <dbReference type="ARBA" id="ARBA00007733"/>
    </source>
</evidence>
<dbReference type="CDD" id="cd16266">
    <property type="entry name" value="IF2_aeIF5B_IV"/>
    <property type="match status" value="1"/>
</dbReference>
<evidence type="ECO:0000256" key="3">
    <source>
        <dbReference type="ARBA" id="ARBA00022540"/>
    </source>
</evidence>
<proteinExistence type="inferred from homology"/>
<dbReference type="PRINTS" id="PR00315">
    <property type="entry name" value="ELONGATNFCT"/>
</dbReference>
<evidence type="ECO:0000256" key="4">
    <source>
        <dbReference type="ARBA" id="ARBA00022741"/>
    </source>
</evidence>